<organism evidence="2 3">
    <name type="scientific">Pseudotamlana haliotis</name>
    <dbReference type="NCBI Taxonomy" id="2614804"/>
    <lineage>
        <taxon>Bacteria</taxon>
        <taxon>Pseudomonadati</taxon>
        <taxon>Bacteroidota</taxon>
        <taxon>Flavobacteriia</taxon>
        <taxon>Flavobacteriales</taxon>
        <taxon>Flavobacteriaceae</taxon>
        <taxon>Pseudotamlana</taxon>
    </lineage>
</organism>
<dbReference type="Proteomes" id="UP000441333">
    <property type="component" value="Unassembled WGS sequence"/>
</dbReference>
<evidence type="ECO:0000313" key="3">
    <source>
        <dbReference type="Proteomes" id="UP000441333"/>
    </source>
</evidence>
<feature type="transmembrane region" description="Helical" evidence="1">
    <location>
        <begin position="12"/>
        <end position="36"/>
    </location>
</feature>
<reference evidence="2 3" key="1">
    <citation type="submission" date="2019-09" db="EMBL/GenBank/DDBJ databases">
        <authorList>
            <person name="Cao W.R."/>
        </authorList>
    </citation>
    <scope>NUCLEOTIDE SEQUENCE [LARGE SCALE GENOMIC DNA]</scope>
    <source>
        <strain evidence="2 3">B1N29</strain>
    </source>
</reference>
<keyword evidence="1" id="KW-0812">Transmembrane</keyword>
<dbReference type="EMBL" id="WAAT01000047">
    <property type="protein sequence ID" value="KAB1067365.1"/>
    <property type="molecule type" value="Genomic_DNA"/>
</dbReference>
<name>A0A6N6MCH9_9FLAO</name>
<keyword evidence="1" id="KW-1133">Transmembrane helix</keyword>
<dbReference type="PROSITE" id="PS51257">
    <property type="entry name" value="PROKAR_LIPOPROTEIN"/>
    <property type="match status" value="1"/>
</dbReference>
<evidence type="ECO:0000256" key="1">
    <source>
        <dbReference type="SAM" id="Phobius"/>
    </source>
</evidence>
<evidence type="ECO:0000313" key="2">
    <source>
        <dbReference type="EMBL" id="KAB1067365.1"/>
    </source>
</evidence>
<proteinExistence type="predicted"/>
<comment type="caution">
    <text evidence="2">The sequence shown here is derived from an EMBL/GenBank/DDBJ whole genome shotgun (WGS) entry which is preliminary data.</text>
</comment>
<accession>A0A6N6MCH9</accession>
<sequence>MKSFRWFLNSCWLLVVGCWLLVGGCWLLVVGCWLLVKKPNLKQANKKTELFVTLSLSKC</sequence>
<dbReference type="AlphaFoldDB" id="A0A6N6MCH9"/>
<protein>
    <submittedName>
        <fullName evidence="2">Uncharacterized protein</fullName>
    </submittedName>
</protein>
<keyword evidence="1" id="KW-0472">Membrane</keyword>
<gene>
    <name evidence="2" type="ORF">F6U93_11000</name>
</gene>
<keyword evidence="3" id="KW-1185">Reference proteome</keyword>